<keyword evidence="7" id="KW-0319">Glycerol metabolism</keyword>
<sequence>MSMFNSSRRENILQFLLNIFCIMVNIYEQWVFLFIFAIIESSNGNNSLYKNDMTEGKNAPPSSSAEVPFQHRLDRKVSMLPHRLVGVIDEGTSTVGFSIFTTPHFEEIATHRMEMPLIAPKPGWFEQDPVVIINNVYRCVEVAITKLPESFQKEDLVAIGITNQRETTVVWDSVTGKPLYNAIVWNDIRTNHTVDQVLARVPDQNKNYFKHMCGLPISPYFSALKVRWLRDNVPAVKKACREKRCKVGTIDSWIIWNLTKGSLHITDVTNASRTMLMNIETLQWDPVLLKTYSVTLNMLPQIYSSSEIYGSVTDERSILHGIDISGILGNQQASLLGQMCIKPGQTKNTYRSGCFLLCNIGHQTIISRRGLLTTIAYKLGPNAPVTYALEGAVAVAGHALEWLEKKVRILPQASDAEKFAETVPTTGDVYFVPAFTGLYAPYWRKDARGLIVGLTHHSTKHHVIRAALESICFQTRDILECMYQESEYKFSKLYADGPLSSNNLLMQLQADTAGVTVFRSQILDPTAFGAAMCAAQAEGVDLFKFDMEKKYYENIYYDVFLPTSNAAEQRQRYGKWKRAVERSFDWAFRPKSSTMTEQRYQLLASVPGSLFCFISFAMFVHSMKK</sequence>
<dbReference type="GO" id="GO:0005524">
    <property type="term" value="F:ATP binding"/>
    <property type="evidence" value="ECO:0007669"/>
    <property type="project" value="UniProtKB-KW"/>
</dbReference>
<dbReference type="UniPathway" id="UPA00618">
    <property type="reaction ID" value="UER00672"/>
</dbReference>
<feature type="domain" description="Carbohydrate kinase FGGY C-terminal" evidence="13">
    <location>
        <begin position="353"/>
        <end position="537"/>
    </location>
</feature>
<dbReference type="FunFam" id="3.30.420.40:FF:000108">
    <property type="entry name" value="Glycerol kinase, glycosomal"/>
    <property type="match status" value="1"/>
</dbReference>
<reference evidence="14" key="2">
    <citation type="submission" date="2020-05" db="UniProtKB">
        <authorList>
            <consortium name="EnsemblMetazoa"/>
        </authorList>
    </citation>
    <scope>IDENTIFICATION</scope>
    <source>
        <strain evidence="14">IAEA</strain>
    </source>
</reference>
<dbReference type="InterPro" id="IPR018483">
    <property type="entry name" value="Carb_kinase_FGGY_CS"/>
</dbReference>
<evidence type="ECO:0000313" key="15">
    <source>
        <dbReference type="Proteomes" id="UP000092445"/>
    </source>
</evidence>
<dbReference type="VEuPathDB" id="VectorBase:GPAI013327"/>
<accession>A0A1A9ZFV2</accession>
<evidence type="ECO:0000256" key="11">
    <source>
        <dbReference type="SAM" id="Phobius"/>
    </source>
</evidence>
<dbReference type="GO" id="GO:0005739">
    <property type="term" value="C:mitochondrion"/>
    <property type="evidence" value="ECO:0007669"/>
    <property type="project" value="TreeGrafter"/>
</dbReference>
<keyword evidence="11" id="KW-1133">Transmembrane helix</keyword>
<dbReference type="GO" id="GO:0046167">
    <property type="term" value="P:glycerol-3-phosphate biosynthetic process"/>
    <property type="evidence" value="ECO:0007669"/>
    <property type="project" value="TreeGrafter"/>
</dbReference>
<dbReference type="CDD" id="cd07792">
    <property type="entry name" value="ASKHA_NBD_FGGY_GK1-3-like"/>
    <property type="match status" value="1"/>
</dbReference>
<evidence type="ECO:0000256" key="10">
    <source>
        <dbReference type="RuleBase" id="RU003733"/>
    </source>
</evidence>
<organism evidence="14 15">
    <name type="scientific">Glossina pallidipes</name>
    <name type="common">Tsetse fly</name>
    <dbReference type="NCBI Taxonomy" id="7398"/>
    <lineage>
        <taxon>Eukaryota</taxon>
        <taxon>Metazoa</taxon>
        <taxon>Ecdysozoa</taxon>
        <taxon>Arthropoda</taxon>
        <taxon>Hexapoda</taxon>
        <taxon>Insecta</taxon>
        <taxon>Pterygota</taxon>
        <taxon>Neoptera</taxon>
        <taxon>Endopterygota</taxon>
        <taxon>Diptera</taxon>
        <taxon>Brachycera</taxon>
        <taxon>Muscomorpha</taxon>
        <taxon>Hippoboscoidea</taxon>
        <taxon>Glossinidae</taxon>
        <taxon>Glossina</taxon>
    </lineage>
</organism>
<dbReference type="NCBIfam" id="TIGR01311">
    <property type="entry name" value="glycerol_kin"/>
    <property type="match status" value="1"/>
</dbReference>
<comment type="similarity">
    <text evidence="2 10">Belongs to the FGGY kinase family.</text>
</comment>
<dbReference type="Pfam" id="PF00370">
    <property type="entry name" value="FGGY_N"/>
    <property type="match status" value="1"/>
</dbReference>
<comment type="pathway">
    <text evidence="1">Polyol metabolism; glycerol degradation via glycerol kinase pathway; sn-glycerol 3-phosphate from glycerol: step 1/1.</text>
</comment>
<dbReference type="GO" id="GO:0019563">
    <property type="term" value="P:glycerol catabolic process"/>
    <property type="evidence" value="ECO:0007669"/>
    <property type="project" value="UniProtKB-UniPathway"/>
</dbReference>
<protein>
    <recommendedName>
        <fullName evidence="3">glycerol kinase</fullName>
        <ecNumber evidence="3">2.7.1.30</ecNumber>
    </recommendedName>
    <alternativeName>
        <fullName evidence="9">ATP:glycerol 3-phosphotransferase</fullName>
    </alternativeName>
</protein>
<keyword evidence="8" id="KW-0067">ATP-binding</keyword>
<evidence type="ECO:0000256" key="6">
    <source>
        <dbReference type="ARBA" id="ARBA00022777"/>
    </source>
</evidence>
<keyword evidence="6 10" id="KW-0418">Kinase</keyword>
<dbReference type="InterPro" id="IPR018484">
    <property type="entry name" value="FGGY_N"/>
</dbReference>
<evidence type="ECO:0000256" key="4">
    <source>
        <dbReference type="ARBA" id="ARBA00022679"/>
    </source>
</evidence>
<proteinExistence type="inferred from homology"/>
<keyword evidence="4 10" id="KW-0808">Transferase</keyword>
<dbReference type="Pfam" id="PF02782">
    <property type="entry name" value="FGGY_C"/>
    <property type="match status" value="1"/>
</dbReference>
<feature type="transmembrane region" description="Helical" evidence="11">
    <location>
        <begin position="12"/>
        <end position="39"/>
    </location>
</feature>
<evidence type="ECO:0000313" key="14">
    <source>
        <dbReference type="EnsemblMetazoa" id="GPAI013327-PA"/>
    </source>
</evidence>
<evidence type="ECO:0000259" key="13">
    <source>
        <dbReference type="Pfam" id="PF02782"/>
    </source>
</evidence>
<feature type="domain" description="Carbohydrate kinase FGGY N-terminal" evidence="12">
    <location>
        <begin position="85"/>
        <end position="337"/>
    </location>
</feature>
<keyword evidence="11" id="KW-0812">Transmembrane</keyword>
<dbReference type="FunFam" id="3.30.420.40:FF:000086">
    <property type="entry name" value="Glycerol kinase"/>
    <property type="match status" value="1"/>
</dbReference>
<name>A0A1A9ZFV2_GLOPL</name>
<dbReference type="InterPro" id="IPR043129">
    <property type="entry name" value="ATPase_NBD"/>
</dbReference>
<dbReference type="InterPro" id="IPR042018">
    <property type="entry name" value="GK1-3_metazoan-type"/>
</dbReference>
<dbReference type="PANTHER" id="PTHR10196:SF40">
    <property type="entry name" value="GLYCEROL KINASE"/>
    <property type="match status" value="1"/>
</dbReference>
<evidence type="ECO:0000256" key="1">
    <source>
        <dbReference type="ARBA" id="ARBA00005190"/>
    </source>
</evidence>
<evidence type="ECO:0000259" key="12">
    <source>
        <dbReference type="Pfam" id="PF00370"/>
    </source>
</evidence>
<dbReference type="PROSITE" id="PS00445">
    <property type="entry name" value="FGGY_KINASES_2"/>
    <property type="match status" value="1"/>
</dbReference>
<dbReference type="STRING" id="7398.A0A1A9ZFV2"/>
<dbReference type="Proteomes" id="UP000092445">
    <property type="component" value="Unassembled WGS sequence"/>
</dbReference>
<evidence type="ECO:0000256" key="5">
    <source>
        <dbReference type="ARBA" id="ARBA00022741"/>
    </source>
</evidence>
<dbReference type="EC" id="2.7.1.30" evidence="3"/>
<dbReference type="Gene3D" id="3.30.420.40">
    <property type="match status" value="2"/>
</dbReference>
<keyword evidence="5" id="KW-0547">Nucleotide-binding</keyword>
<evidence type="ECO:0000256" key="7">
    <source>
        <dbReference type="ARBA" id="ARBA00022798"/>
    </source>
</evidence>
<keyword evidence="11" id="KW-0472">Membrane</keyword>
<dbReference type="EnsemblMetazoa" id="GPAI013327-RA">
    <property type="protein sequence ID" value="GPAI013327-PA"/>
    <property type="gene ID" value="GPAI013327"/>
</dbReference>
<dbReference type="GO" id="GO:0004370">
    <property type="term" value="F:glycerol kinase activity"/>
    <property type="evidence" value="ECO:0007669"/>
    <property type="project" value="UniProtKB-EC"/>
</dbReference>
<evidence type="ECO:0000256" key="8">
    <source>
        <dbReference type="ARBA" id="ARBA00022840"/>
    </source>
</evidence>
<dbReference type="SUPFAM" id="SSF53067">
    <property type="entry name" value="Actin-like ATPase domain"/>
    <property type="match status" value="2"/>
</dbReference>
<dbReference type="InterPro" id="IPR018485">
    <property type="entry name" value="FGGY_C"/>
</dbReference>
<reference evidence="15" key="1">
    <citation type="submission" date="2014-03" db="EMBL/GenBank/DDBJ databases">
        <authorList>
            <person name="Aksoy S."/>
            <person name="Warren W."/>
            <person name="Wilson R.K."/>
        </authorList>
    </citation>
    <scope>NUCLEOTIDE SEQUENCE [LARGE SCALE GENOMIC DNA]</scope>
    <source>
        <strain evidence="15">IAEA</strain>
    </source>
</reference>
<dbReference type="GO" id="GO:0006641">
    <property type="term" value="P:triglyceride metabolic process"/>
    <property type="evidence" value="ECO:0007669"/>
    <property type="project" value="TreeGrafter"/>
</dbReference>
<dbReference type="NCBIfam" id="NF000756">
    <property type="entry name" value="PRK00047.1"/>
    <property type="match status" value="1"/>
</dbReference>
<feature type="transmembrane region" description="Helical" evidence="11">
    <location>
        <begin position="600"/>
        <end position="620"/>
    </location>
</feature>
<dbReference type="PANTHER" id="PTHR10196">
    <property type="entry name" value="SUGAR KINASE"/>
    <property type="match status" value="1"/>
</dbReference>
<keyword evidence="15" id="KW-1185">Reference proteome</keyword>
<evidence type="ECO:0000256" key="9">
    <source>
        <dbReference type="ARBA" id="ARBA00043149"/>
    </source>
</evidence>
<dbReference type="AlphaFoldDB" id="A0A1A9ZFV2"/>
<evidence type="ECO:0000256" key="2">
    <source>
        <dbReference type="ARBA" id="ARBA00009156"/>
    </source>
</evidence>
<evidence type="ECO:0000256" key="3">
    <source>
        <dbReference type="ARBA" id="ARBA00012099"/>
    </source>
</evidence>
<dbReference type="InterPro" id="IPR005999">
    <property type="entry name" value="Glycerol_kin"/>
</dbReference>
<dbReference type="PROSITE" id="PS00933">
    <property type="entry name" value="FGGY_KINASES_1"/>
    <property type="match status" value="1"/>
</dbReference>